<evidence type="ECO:0000313" key="2">
    <source>
        <dbReference type="Proteomes" id="UP000789920"/>
    </source>
</evidence>
<feature type="non-terminal residue" evidence="1">
    <location>
        <position position="1"/>
    </location>
</feature>
<accession>A0ACA9RAP2</accession>
<proteinExistence type="predicted"/>
<keyword evidence="2" id="KW-1185">Reference proteome</keyword>
<sequence length="49" mass="5695">CVRENDMIVLDNSEKENKKIQAISVVVKVPIVYKVIKVYILQSTTFNQR</sequence>
<protein>
    <submittedName>
        <fullName evidence="1">29842_t:CDS:1</fullName>
    </submittedName>
</protein>
<reference evidence="1" key="1">
    <citation type="submission" date="2021-06" db="EMBL/GenBank/DDBJ databases">
        <authorList>
            <person name="Kallberg Y."/>
            <person name="Tangrot J."/>
            <person name="Rosling A."/>
        </authorList>
    </citation>
    <scope>NUCLEOTIDE SEQUENCE</scope>
    <source>
        <strain evidence="1">MA461A</strain>
    </source>
</reference>
<name>A0ACA9RAP2_9GLOM</name>
<dbReference type="EMBL" id="CAJVQC010047459">
    <property type="protein sequence ID" value="CAG8784761.1"/>
    <property type="molecule type" value="Genomic_DNA"/>
</dbReference>
<comment type="caution">
    <text evidence="1">The sequence shown here is derived from an EMBL/GenBank/DDBJ whole genome shotgun (WGS) entry which is preliminary data.</text>
</comment>
<evidence type="ECO:0000313" key="1">
    <source>
        <dbReference type="EMBL" id="CAG8784761.1"/>
    </source>
</evidence>
<gene>
    <name evidence="1" type="ORF">RPERSI_LOCUS18116</name>
</gene>
<dbReference type="Proteomes" id="UP000789920">
    <property type="component" value="Unassembled WGS sequence"/>
</dbReference>
<organism evidence="1 2">
    <name type="scientific">Racocetra persica</name>
    <dbReference type="NCBI Taxonomy" id="160502"/>
    <lineage>
        <taxon>Eukaryota</taxon>
        <taxon>Fungi</taxon>
        <taxon>Fungi incertae sedis</taxon>
        <taxon>Mucoromycota</taxon>
        <taxon>Glomeromycotina</taxon>
        <taxon>Glomeromycetes</taxon>
        <taxon>Diversisporales</taxon>
        <taxon>Gigasporaceae</taxon>
        <taxon>Racocetra</taxon>
    </lineage>
</organism>